<feature type="transmembrane region" description="Helical" evidence="2">
    <location>
        <begin position="12"/>
        <end position="33"/>
    </location>
</feature>
<accession>A0A518GXS8</accession>
<gene>
    <name evidence="3" type="ORF">ElP_12440</name>
</gene>
<dbReference type="EMBL" id="CP036426">
    <property type="protein sequence ID" value="QDV33373.1"/>
    <property type="molecule type" value="Genomic_DNA"/>
</dbReference>
<evidence type="ECO:0008006" key="5">
    <source>
        <dbReference type="Google" id="ProtNLM"/>
    </source>
</evidence>
<sequence>MAANRTAVGRLPIVAVIGAVIPISLISAAGWWFTAPLESPAPAAARPDESSADATTAGPRPAPLAEWPAGRLDGREAKRYLLAFMEQAVRRLDRVDGYTAVLTRQERIGGELGPEQRLRIKIQHEPFAVFLRFEAPNAGKEVLFHEGRFEDHLLAHNGDWTRRLIPRFKLDPHGPIALADNRHPITEAGLAHLSRKLLQYRKLDLDDPHAETILDRSTDEDGRLWYRSVHTHSTYTDERPFAYVEIRYCPDLLLPLQIESYDWPEPCCDLEDVELAERYHYSDIDLDVSFSALDFDPTNPEYGFQRY</sequence>
<keyword evidence="2" id="KW-0472">Membrane</keyword>
<dbReference type="Proteomes" id="UP000317835">
    <property type="component" value="Chromosome"/>
</dbReference>
<feature type="region of interest" description="Disordered" evidence="1">
    <location>
        <begin position="42"/>
        <end position="68"/>
    </location>
</feature>
<dbReference type="RefSeq" id="WP_197446744.1">
    <property type="nucleotide sequence ID" value="NZ_CP036426.1"/>
</dbReference>
<dbReference type="InterPro" id="IPR011465">
    <property type="entry name" value="DUF1571"/>
</dbReference>
<proteinExistence type="predicted"/>
<keyword evidence="2" id="KW-0812">Transmembrane</keyword>
<dbReference type="AlphaFoldDB" id="A0A518GXS8"/>
<keyword evidence="2" id="KW-1133">Transmembrane helix</keyword>
<name>A0A518GXS8_9BACT</name>
<reference evidence="3 4" key="1">
    <citation type="submission" date="2019-02" db="EMBL/GenBank/DDBJ databases">
        <title>Deep-cultivation of Planctomycetes and their phenomic and genomic characterization uncovers novel biology.</title>
        <authorList>
            <person name="Wiegand S."/>
            <person name="Jogler M."/>
            <person name="Boedeker C."/>
            <person name="Pinto D."/>
            <person name="Vollmers J."/>
            <person name="Rivas-Marin E."/>
            <person name="Kohn T."/>
            <person name="Peeters S.H."/>
            <person name="Heuer A."/>
            <person name="Rast P."/>
            <person name="Oberbeckmann S."/>
            <person name="Bunk B."/>
            <person name="Jeske O."/>
            <person name="Meyerdierks A."/>
            <person name="Storesund J.E."/>
            <person name="Kallscheuer N."/>
            <person name="Luecker S."/>
            <person name="Lage O.M."/>
            <person name="Pohl T."/>
            <person name="Merkel B.J."/>
            <person name="Hornburger P."/>
            <person name="Mueller R.-W."/>
            <person name="Bruemmer F."/>
            <person name="Labrenz M."/>
            <person name="Spormann A.M."/>
            <person name="Op den Camp H."/>
            <person name="Overmann J."/>
            <person name="Amann R."/>
            <person name="Jetten M.S.M."/>
            <person name="Mascher T."/>
            <person name="Medema M.H."/>
            <person name="Devos D.P."/>
            <person name="Kaster A.-K."/>
            <person name="Ovreas L."/>
            <person name="Rohde M."/>
            <person name="Galperin M.Y."/>
            <person name="Jogler C."/>
        </authorList>
    </citation>
    <scope>NUCLEOTIDE SEQUENCE [LARGE SCALE GENOMIC DNA]</scope>
    <source>
        <strain evidence="3 4">ElP</strain>
    </source>
</reference>
<evidence type="ECO:0000256" key="2">
    <source>
        <dbReference type="SAM" id="Phobius"/>
    </source>
</evidence>
<keyword evidence="4" id="KW-1185">Reference proteome</keyword>
<evidence type="ECO:0000313" key="3">
    <source>
        <dbReference type="EMBL" id="QDV33373.1"/>
    </source>
</evidence>
<dbReference type="Pfam" id="PF07608">
    <property type="entry name" value="DUF1571"/>
    <property type="match status" value="1"/>
</dbReference>
<protein>
    <recommendedName>
        <fullName evidence="5">DUF1571 domain-containing protein</fullName>
    </recommendedName>
</protein>
<evidence type="ECO:0000256" key="1">
    <source>
        <dbReference type="SAM" id="MobiDB-lite"/>
    </source>
</evidence>
<organism evidence="3 4">
    <name type="scientific">Tautonia plasticadhaerens</name>
    <dbReference type="NCBI Taxonomy" id="2527974"/>
    <lineage>
        <taxon>Bacteria</taxon>
        <taxon>Pseudomonadati</taxon>
        <taxon>Planctomycetota</taxon>
        <taxon>Planctomycetia</taxon>
        <taxon>Isosphaerales</taxon>
        <taxon>Isosphaeraceae</taxon>
        <taxon>Tautonia</taxon>
    </lineage>
</organism>
<evidence type="ECO:0000313" key="4">
    <source>
        <dbReference type="Proteomes" id="UP000317835"/>
    </source>
</evidence>
<dbReference type="KEGG" id="tpla:ElP_12440"/>